<evidence type="ECO:0000256" key="1">
    <source>
        <dbReference type="ARBA" id="ARBA00004282"/>
    </source>
</evidence>
<feature type="domain" description="Angiomotin C-terminal" evidence="8">
    <location>
        <begin position="464"/>
        <end position="647"/>
    </location>
</feature>
<keyword evidence="4" id="KW-0965">Cell junction</keyword>
<evidence type="ECO:0000256" key="5">
    <source>
        <dbReference type="ARBA" id="ARBA00023054"/>
    </source>
</evidence>
<dbReference type="GO" id="GO:0005923">
    <property type="term" value="C:bicellular tight junction"/>
    <property type="evidence" value="ECO:0007669"/>
    <property type="project" value="TreeGrafter"/>
</dbReference>
<dbReference type="PANTHER" id="PTHR14826">
    <property type="entry name" value="ANGIOMOTIN"/>
    <property type="match status" value="1"/>
</dbReference>
<keyword evidence="3" id="KW-0597">Phosphoprotein</keyword>
<feature type="compositionally biased region" description="Low complexity" evidence="7">
    <location>
        <begin position="91"/>
        <end position="109"/>
    </location>
</feature>
<organism evidence="9 10">
    <name type="scientific">Mytilus coruscus</name>
    <name type="common">Sea mussel</name>
    <dbReference type="NCBI Taxonomy" id="42192"/>
    <lineage>
        <taxon>Eukaryota</taxon>
        <taxon>Metazoa</taxon>
        <taxon>Spiralia</taxon>
        <taxon>Lophotrochozoa</taxon>
        <taxon>Mollusca</taxon>
        <taxon>Bivalvia</taxon>
        <taxon>Autobranchia</taxon>
        <taxon>Pteriomorphia</taxon>
        <taxon>Mytilida</taxon>
        <taxon>Mytiloidea</taxon>
        <taxon>Mytilidae</taxon>
        <taxon>Mytilinae</taxon>
        <taxon>Mytilus</taxon>
    </lineage>
</organism>
<reference evidence="9 10" key="1">
    <citation type="submission" date="2020-06" db="EMBL/GenBank/DDBJ databases">
        <authorList>
            <person name="Li R."/>
            <person name="Bekaert M."/>
        </authorList>
    </citation>
    <scope>NUCLEOTIDE SEQUENCE [LARGE SCALE GENOMIC DNA]</scope>
    <source>
        <strain evidence="10">wild</strain>
    </source>
</reference>
<dbReference type="GO" id="GO:0030334">
    <property type="term" value="P:regulation of cell migration"/>
    <property type="evidence" value="ECO:0007669"/>
    <property type="project" value="TreeGrafter"/>
</dbReference>
<feature type="region of interest" description="Disordered" evidence="7">
    <location>
        <begin position="40"/>
        <end position="109"/>
    </location>
</feature>
<gene>
    <name evidence="9" type="ORF">MCOR_17766</name>
</gene>
<evidence type="ECO:0000256" key="7">
    <source>
        <dbReference type="SAM" id="MobiDB-lite"/>
    </source>
</evidence>
<dbReference type="OrthoDB" id="5974715at2759"/>
<dbReference type="PANTHER" id="PTHR14826:SF14">
    <property type="entry name" value="ANGIOMOTIN_C DOMAIN-CONTAINING PROTEIN"/>
    <property type="match status" value="1"/>
</dbReference>
<evidence type="ECO:0000313" key="9">
    <source>
        <dbReference type="EMBL" id="CAC5381909.1"/>
    </source>
</evidence>
<keyword evidence="10" id="KW-1185">Reference proteome</keyword>
<feature type="coiled-coil region" evidence="6">
    <location>
        <begin position="460"/>
        <end position="554"/>
    </location>
</feature>
<dbReference type="InterPro" id="IPR009114">
    <property type="entry name" value="Angiomotin"/>
</dbReference>
<comment type="similarity">
    <text evidence="2">Belongs to the angiomotin family.</text>
</comment>
<dbReference type="Proteomes" id="UP000507470">
    <property type="component" value="Unassembled WGS sequence"/>
</dbReference>
<feature type="coiled-coil region" evidence="6">
    <location>
        <begin position="319"/>
        <end position="435"/>
    </location>
</feature>
<sequence>MMAFERQDNTPTYVNFQICKELTKGDMLRGDYIYTEQERRTMQQQTQYRDPPPYPGHSKQMYNQQAGLRQSFSGSETSTDVSVSSMENLSTTQRQEPQGEETQTPTQQTYHQPEFSEMGYSILERLGMPKTAMDFIPTTNQPYYNMSGHPQHCIPYPTDPNGYLNCPSCSVSQWQTNPSTYSGICTGIKHSSVSSENVTTFSNAPIYSSPSWNIEHSPNQLQSSYFVNLPPPPEYPGTKANELRRSYETVERTDMTTCRSQPDLSRYMEAHNKQSHHGSGHLSVERGHNNFGSRLPVQNVLLPEMEDCSVLTASTTKMLNMLTDENKKLREDIISYHRKVAILQKFELEIKKVHEDYESLVQSSRKREKLENMRKKRYEEEIKKLYASNKQLQEKVTSSDTTFDGKSEKEVQTTQKNYELEIVALKAEVDEWKDKNGILDDALTNAQANVVHLEKECCKKQVQMERLENLQKAFSSLQAACSKREQMEKQLRTRLEKENETLKQQIKGKDPKTIEKKSEETLDTTNLSSLQRLLNEKDAKILELKTEVIKWEQKYLEENALRQFSLQNMYSSSSDSINTMELENEKREKLRQMEEIVYNKQQMQDLEAKVKALQTQLAEKDAMIRVFQRSPMMRSSSVHTLSCSPQHSPRPSMTSSLSRQFDMPSSIYATIRHVKTGSTSALETGRAMSLDDDLKDKFDSIHLENKDDSSEEEGEKVWQV</sequence>
<dbReference type="InterPro" id="IPR024646">
    <property type="entry name" value="Angiomotin_C"/>
</dbReference>
<feature type="compositionally biased region" description="Polar residues" evidence="7">
    <location>
        <begin position="60"/>
        <end position="90"/>
    </location>
</feature>
<evidence type="ECO:0000259" key="8">
    <source>
        <dbReference type="Pfam" id="PF12240"/>
    </source>
</evidence>
<evidence type="ECO:0000256" key="2">
    <source>
        <dbReference type="ARBA" id="ARBA00010300"/>
    </source>
</evidence>
<dbReference type="PRINTS" id="PR01807">
    <property type="entry name" value="ANGIOMOTIN"/>
</dbReference>
<dbReference type="GO" id="GO:0005886">
    <property type="term" value="C:plasma membrane"/>
    <property type="evidence" value="ECO:0007669"/>
    <property type="project" value="TreeGrafter"/>
</dbReference>
<keyword evidence="5 6" id="KW-0175">Coiled coil</keyword>
<dbReference type="EMBL" id="CACVKT020003142">
    <property type="protein sequence ID" value="CAC5381909.1"/>
    <property type="molecule type" value="Genomic_DNA"/>
</dbReference>
<accession>A0A6J8BGZ5</accession>
<feature type="coiled-coil region" evidence="6">
    <location>
        <begin position="596"/>
        <end position="623"/>
    </location>
</feature>
<evidence type="ECO:0000256" key="3">
    <source>
        <dbReference type="ARBA" id="ARBA00022553"/>
    </source>
</evidence>
<protein>
    <recommendedName>
        <fullName evidence="8">Angiomotin C-terminal domain-containing protein</fullName>
    </recommendedName>
</protein>
<evidence type="ECO:0000256" key="6">
    <source>
        <dbReference type="SAM" id="Coils"/>
    </source>
</evidence>
<dbReference type="GO" id="GO:0031410">
    <property type="term" value="C:cytoplasmic vesicle"/>
    <property type="evidence" value="ECO:0007669"/>
    <property type="project" value="TreeGrafter"/>
</dbReference>
<comment type="subcellular location">
    <subcellularLocation>
        <location evidence="1">Cell junction</location>
    </subcellularLocation>
</comment>
<evidence type="ECO:0000256" key="4">
    <source>
        <dbReference type="ARBA" id="ARBA00022949"/>
    </source>
</evidence>
<name>A0A6J8BGZ5_MYTCO</name>
<proteinExistence type="inferred from homology"/>
<dbReference type="AlphaFoldDB" id="A0A6J8BGZ5"/>
<dbReference type="GO" id="GO:0030036">
    <property type="term" value="P:actin cytoskeleton organization"/>
    <property type="evidence" value="ECO:0007669"/>
    <property type="project" value="TreeGrafter"/>
</dbReference>
<feature type="region of interest" description="Disordered" evidence="7">
    <location>
        <begin position="638"/>
        <end position="658"/>
    </location>
</feature>
<dbReference type="InterPro" id="IPR051747">
    <property type="entry name" value="Angiomotin-like"/>
</dbReference>
<evidence type="ECO:0000313" key="10">
    <source>
        <dbReference type="Proteomes" id="UP000507470"/>
    </source>
</evidence>
<dbReference type="Pfam" id="PF12240">
    <property type="entry name" value="Angiomotin_C"/>
    <property type="match status" value="1"/>
</dbReference>